<dbReference type="VEuPathDB" id="FungiDB:FUN_024250"/>
<organism evidence="2 3">
    <name type="scientific">Rhizophagus irregularis</name>
    <dbReference type="NCBI Taxonomy" id="588596"/>
    <lineage>
        <taxon>Eukaryota</taxon>
        <taxon>Fungi</taxon>
        <taxon>Fungi incertae sedis</taxon>
        <taxon>Mucoromycota</taxon>
        <taxon>Glomeromycotina</taxon>
        <taxon>Glomeromycetes</taxon>
        <taxon>Glomerales</taxon>
        <taxon>Glomeraceae</taxon>
        <taxon>Rhizophagus</taxon>
    </lineage>
</organism>
<dbReference type="InterPro" id="IPR000477">
    <property type="entry name" value="RT_dom"/>
</dbReference>
<sequence>MLRLAFNRLRFPDNLSNFIISLFTNRKNRIFTPYGPTSFYNVLIGIDQGEVISPLLWTIYFDPLLTELSESALSPYLWTSHIPTNILALNDNERHNLMVPITQLTYMDDSTLFSSSLDGLQQLLSIARDFYFLNNITANFSKYELVSSLSTSSPITFSLISEFPSLVDNVDFQLIPLKLSSSFRFLGVWFNLQGSPSFVISQIKDIYNSFVSTIRFKKLTSAQLAYLHSAVILPKVHFRSQVTYLPETTLLRIVGSYYGLHRKLLSISRTFPSLALTSKLFTEDVNPYTYLCQRLISRLMAWISAYSSGSIYSDWIVVTFRTLQVALKWPSSLDKILDFSRWNSSRRSIHHNWIFQALRILSESGLNIILPVGLCLDLMPSQSVPLVTLSPELANSEKATWLFSPLWCLSQLVDPFRQFLFTWIDLKRLNLVPKTSKTPSWFTRLTNIPNLISYLPVSPGVAAYPPYFLTLQGSALDVIDEQSRIKARNRYYWIAGLDSSDSMIFGRVFYTVDVHGTRIVYFSHWINSSSNRFVLSPCQGCSLHDASIVDGPLQVRSVGSKLSHRSCLTFLPSYRCLQLFHMPTRIDSTCNNINLFLSPFLLCSFFKILLGYSCIRIPELFLVNLGVPSNVPTTVDVSPQLPTAPPTLIPAIHLCSHLHIYLYAKKHNTVALSSDSIGCGWIQRDDDSFILESGSFLWTDGPISPQASELGFILQVLRLLPSNCSINFYSVHSYASLYKQFSGFSPERRVRFPCYLLWMAIHELIITLRLDCSFNTIIKVSADPYLVRCNTLVDSLSSNDHSFSFNSLMESPPFRRLLVVSLCNGVPLVTDPVGYWRNFTDMRDFFDIMNLSRFTPLRSSYSSIDWNLTFNLFKETLYQRLDVASISSSQRFRLQLWFDELPLMFRLRFRYPDLYADDSLCPNCGVFMETLEHFFTCSPEEPINNEISSPISFRTRLLELLDRFLSRLARKASICPKAQTDLDSLLLQLKSLPSLGFSSLQNYSDTLTFTGLWFLRGFLPRDLSSLIISSSGLSRRDASKLILRQFLKLHREIYHQLWRPRCKMKSLKDTALNITPTMLRTMKCSDFTNFRFDTSPVTLSLTNEYKLV</sequence>
<evidence type="ECO:0000313" key="2">
    <source>
        <dbReference type="EMBL" id="PKY57905.1"/>
    </source>
</evidence>
<dbReference type="VEuPathDB" id="FungiDB:RhiirFUN_005367"/>
<reference evidence="2 3" key="1">
    <citation type="submission" date="2015-10" db="EMBL/GenBank/DDBJ databases">
        <title>Genome analyses suggest a sexual origin of heterokaryosis in a supposedly ancient asexual fungus.</title>
        <authorList>
            <person name="Ropars J."/>
            <person name="Sedzielewska K."/>
            <person name="Noel J."/>
            <person name="Charron P."/>
            <person name="Farinelli L."/>
            <person name="Marton T."/>
            <person name="Kruger M."/>
            <person name="Pelin A."/>
            <person name="Brachmann A."/>
            <person name="Corradi N."/>
        </authorList>
    </citation>
    <scope>NUCLEOTIDE SEQUENCE [LARGE SCALE GENOMIC DNA]</scope>
    <source>
        <strain evidence="2 3">A4</strain>
    </source>
</reference>
<dbReference type="VEuPathDB" id="FungiDB:FUN_004821"/>
<dbReference type="EMBL" id="LLXI01002754">
    <property type="protein sequence ID" value="PKY57905.1"/>
    <property type="molecule type" value="Genomic_DNA"/>
</dbReference>
<name>A0A2I1HGB2_9GLOM</name>
<gene>
    <name evidence="2" type="ORF">RhiirA4_479338</name>
</gene>
<dbReference type="VEuPathDB" id="FungiDB:RhiirFUN_013186"/>
<dbReference type="Proteomes" id="UP000234323">
    <property type="component" value="Unassembled WGS sequence"/>
</dbReference>
<dbReference type="VEuPathDB" id="FungiDB:FUN_004822"/>
<dbReference type="PROSITE" id="PS50878">
    <property type="entry name" value="RT_POL"/>
    <property type="match status" value="1"/>
</dbReference>
<proteinExistence type="predicted"/>
<feature type="domain" description="Reverse transcriptase" evidence="1">
    <location>
        <begin position="1"/>
        <end position="190"/>
    </location>
</feature>
<accession>A0A2I1HGB2</accession>
<dbReference type="Pfam" id="PF00078">
    <property type="entry name" value="RVT_1"/>
    <property type="match status" value="1"/>
</dbReference>
<keyword evidence="3" id="KW-1185">Reference proteome</keyword>
<evidence type="ECO:0000259" key="1">
    <source>
        <dbReference type="PROSITE" id="PS50878"/>
    </source>
</evidence>
<protein>
    <recommendedName>
        <fullName evidence="1">Reverse transcriptase domain-containing protein</fullName>
    </recommendedName>
</protein>
<dbReference type="VEuPathDB" id="FungiDB:RhiirA1_463716"/>
<dbReference type="AlphaFoldDB" id="A0A2I1HGB2"/>
<comment type="caution">
    <text evidence="2">The sequence shown here is derived from an EMBL/GenBank/DDBJ whole genome shotgun (WGS) entry which is preliminary data.</text>
</comment>
<evidence type="ECO:0000313" key="3">
    <source>
        <dbReference type="Proteomes" id="UP000234323"/>
    </source>
</evidence>